<sequence>MLLSIQNLNFSYHKDNPLFEDFTLGIEEKRFVALVGESGCGKTTLLQLIYGLKDWEKGEIYFRSKKLLGPKGNLVPGEKEMQFVAQDYALTPYATVYDNVGKYISNIDLHKKKMSVEALLEVVDLSEYKNAKPIELSGGQQQRVAIARALSTMPELLLLDEPFSNLDVGRKLFLREKLFSFCQENGIALIISTHHLPEIMPWMDDIFVLKNGKLVQTGTPKAIYSAPKNSYVAQLFGEVNLLTPRQKILLGTEKNYLFPNEIKIAEKGISVSVVESRFGGNFYWNKVVLENETLIFYTETELKDPVISIRISNG</sequence>
<keyword evidence="1" id="KW-0813">Transport</keyword>
<dbReference type="Gene3D" id="3.40.50.300">
    <property type="entry name" value="P-loop containing nucleotide triphosphate hydrolases"/>
    <property type="match status" value="1"/>
</dbReference>
<evidence type="ECO:0000256" key="2">
    <source>
        <dbReference type="ARBA" id="ARBA00022741"/>
    </source>
</evidence>
<proteinExistence type="predicted"/>
<dbReference type="OrthoDB" id="9802264at2"/>
<keyword evidence="2" id="KW-0547">Nucleotide-binding</keyword>
<dbReference type="HOGENOM" id="CLU_000604_1_1_10"/>
<dbReference type="InterPro" id="IPR003593">
    <property type="entry name" value="AAA+_ATPase"/>
</dbReference>
<evidence type="ECO:0000256" key="3">
    <source>
        <dbReference type="ARBA" id="ARBA00022840"/>
    </source>
</evidence>
<dbReference type="InterPro" id="IPR050093">
    <property type="entry name" value="ABC_SmlMolc_Importer"/>
</dbReference>
<feature type="domain" description="ABC transporter" evidence="4">
    <location>
        <begin position="3"/>
        <end position="236"/>
    </location>
</feature>
<evidence type="ECO:0000256" key="1">
    <source>
        <dbReference type="ARBA" id="ARBA00022448"/>
    </source>
</evidence>
<dbReference type="InterPro" id="IPR017871">
    <property type="entry name" value="ABC_transporter-like_CS"/>
</dbReference>
<dbReference type="PANTHER" id="PTHR42781:SF4">
    <property type="entry name" value="SPERMIDINE_PUTRESCINE IMPORT ATP-BINDING PROTEIN POTA"/>
    <property type="match status" value="1"/>
</dbReference>
<dbReference type="GO" id="GO:0016887">
    <property type="term" value="F:ATP hydrolysis activity"/>
    <property type="evidence" value="ECO:0007669"/>
    <property type="project" value="InterPro"/>
</dbReference>
<gene>
    <name evidence="5" type="ORF">HMPREF9699_01479</name>
</gene>
<comment type="caution">
    <text evidence="5">The sequence shown here is derived from an EMBL/GenBank/DDBJ whole genome shotgun (WGS) entry which is preliminary data.</text>
</comment>
<dbReference type="PATRIC" id="fig|883096.3.peg.1522"/>
<dbReference type="InterPro" id="IPR003439">
    <property type="entry name" value="ABC_transporter-like_ATP-bd"/>
</dbReference>
<dbReference type="GO" id="GO:0005524">
    <property type="term" value="F:ATP binding"/>
    <property type="evidence" value="ECO:0007669"/>
    <property type="project" value="UniProtKB-KW"/>
</dbReference>
<accession>K1MIX6</accession>
<evidence type="ECO:0000259" key="4">
    <source>
        <dbReference type="PROSITE" id="PS50893"/>
    </source>
</evidence>
<protein>
    <recommendedName>
        <fullName evidence="4">ABC transporter domain-containing protein</fullName>
    </recommendedName>
</protein>
<organism evidence="5 6">
    <name type="scientific">Bergeyella zoohelcum ATCC 43767</name>
    <dbReference type="NCBI Taxonomy" id="883096"/>
    <lineage>
        <taxon>Bacteria</taxon>
        <taxon>Pseudomonadati</taxon>
        <taxon>Bacteroidota</taxon>
        <taxon>Flavobacteriia</taxon>
        <taxon>Flavobacteriales</taxon>
        <taxon>Weeksellaceae</taxon>
        <taxon>Bergeyella</taxon>
    </lineage>
</organism>
<dbReference type="STRING" id="883096.HMPREF9699_01479"/>
<dbReference type="eggNOG" id="COG3842">
    <property type="taxonomic scope" value="Bacteria"/>
</dbReference>
<name>K1MIX6_9FLAO</name>
<dbReference type="PROSITE" id="PS50893">
    <property type="entry name" value="ABC_TRANSPORTER_2"/>
    <property type="match status" value="1"/>
</dbReference>
<keyword evidence="3" id="KW-0067">ATP-binding</keyword>
<dbReference type="InterPro" id="IPR027417">
    <property type="entry name" value="P-loop_NTPase"/>
</dbReference>
<dbReference type="EMBL" id="AGYA01000026">
    <property type="protein sequence ID" value="EKB55834.1"/>
    <property type="molecule type" value="Genomic_DNA"/>
</dbReference>
<keyword evidence="6" id="KW-1185">Reference proteome</keyword>
<evidence type="ECO:0000313" key="6">
    <source>
        <dbReference type="Proteomes" id="UP000006085"/>
    </source>
</evidence>
<dbReference type="PROSITE" id="PS00211">
    <property type="entry name" value="ABC_TRANSPORTER_1"/>
    <property type="match status" value="1"/>
</dbReference>
<dbReference type="AlphaFoldDB" id="K1MIX6"/>
<dbReference type="RefSeq" id="WP_002663737.1">
    <property type="nucleotide sequence ID" value="NZ_JH932293.1"/>
</dbReference>
<reference evidence="5 6" key="1">
    <citation type="submission" date="2012-07" db="EMBL/GenBank/DDBJ databases">
        <title>The Genome Sequence of Bergeyella zoohelcum ATCC 43767.</title>
        <authorList>
            <consortium name="The Broad Institute Genome Sequencing Platform"/>
            <person name="Earl A."/>
            <person name="Ward D."/>
            <person name="Feldgarden M."/>
            <person name="Gevers D."/>
            <person name="Huys G."/>
            <person name="Walker B."/>
            <person name="Young S.K."/>
            <person name="Zeng Q."/>
            <person name="Gargeya S."/>
            <person name="Fitzgerald M."/>
            <person name="Haas B."/>
            <person name="Abouelleil A."/>
            <person name="Alvarado L."/>
            <person name="Arachchi H.M."/>
            <person name="Berlin A.M."/>
            <person name="Chapman S.B."/>
            <person name="Goldberg J."/>
            <person name="Griggs A."/>
            <person name="Gujja S."/>
            <person name="Hansen M."/>
            <person name="Howarth C."/>
            <person name="Imamovic A."/>
            <person name="Larimer J."/>
            <person name="McCowen C."/>
            <person name="Montmayeur A."/>
            <person name="Murphy C."/>
            <person name="Neiman D."/>
            <person name="Pearson M."/>
            <person name="Priest M."/>
            <person name="Roberts A."/>
            <person name="Saif S."/>
            <person name="Shea T."/>
            <person name="Sisk P."/>
            <person name="Sykes S."/>
            <person name="Wortman J."/>
            <person name="Nusbaum C."/>
            <person name="Birren B."/>
        </authorList>
    </citation>
    <scope>NUCLEOTIDE SEQUENCE [LARGE SCALE GENOMIC DNA]</scope>
    <source>
        <strain evidence="5 6">ATCC 43767</strain>
    </source>
</reference>
<dbReference type="SUPFAM" id="SSF52540">
    <property type="entry name" value="P-loop containing nucleoside triphosphate hydrolases"/>
    <property type="match status" value="1"/>
</dbReference>
<evidence type="ECO:0000313" key="5">
    <source>
        <dbReference type="EMBL" id="EKB55834.1"/>
    </source>
</evidence>
<dbReference type="Proteomes" id="UP000006085">
    <property type="component" value="Unassembled WGS sequence"/>
</dbReference>
<dbReference type="Pfam" id="PF00005">
    <property type="entry name" value="ABC_tran"/>
    <property type="match status" value="1"/>
</dbReference>
<dbReference type="SMART" id="SM00382">
    <property type="entry name" value="AAA"/>
    <property type="match status" value="1"/>
</dbReference>
<dbReference type="PANTHER" id="PTHR42781">
    <property type="entry name" value="SPERMIDINE/PUTRESCINE IMPORT ATP-BINDING PROTEIN POTA"/>
    <property type="match status" value="1"/>
</dbReference>